<dbReference type="AlphaFoldDB" id="A0A1I7WHG4"/>
<feature type="transmembrane region" description="Helical" evidence="1">
    <location>
        <begin position="80"/>
        <end position="104"/>
    </location>
</feature>
<protein>
    <submittedName>
        <fullName evidence="3">7TM_GPCR_Srx domain-containing protein</fullName>
    </submittedName>
</protein>
<evidence type="ECO:0000313" key="3">
    <source>
        <dbReference type="WBParaSite" id="Hba_04436"/>
    </source>
</evidence>
<keyword evidence="1" id="KW-0812">Transmembrane</keyword>
<dbReference type="Pfam" id="PF10327">
    <property type="entry name" value="7TM_GPCR_Sri"/>
    <property type="match status" value="1"/>
</dbReference>
<dbReference type="WBParaSite" id="Hba_04436">
    <property type="protein sequence ID" value="Hba_04436"/>
    <property type="gene ID" value="Hba_04436"/>
</dbReference>
<dbReference type="InterPro" id="IPR019429">
    <property type="entry name" value="7TM_GPCR_serpentine_rcpt_Sri"/>
</dbReference>
<evidence type="ECO:0000313" key="2">
    <source>
        <dbReference type="Proteomes" id="UP000095283"/>
    </source>
</evidence>
<sequence length="253" mass="29318">MKASHSPSFYLIHIHLTVECVMGSTTPFEEHNDFLFLSYNINTPFSFLLNTLAIYLIVFKSSFELMFRLTHLIFEIFTNSIWVAAMDIFMNCLFQPLLFFPLFAGTGHGILITNFGFSTFTCFVSFTITIVIRMYYILAYFYFYFVGSVIFYSGSVFLSSSQFYLCISLYFMIISVAQNVILKLCYVDSSHWSEILEKISIIFICSITELLRISNICIIPYSFTMMVLMLNTVLAVIFTSKDIYAILLISFRF</sequence>
<keyword evidence="1" id="KW-0472">Membrane</keyword>
<accession>A0A1I7WHG4</accession>
<reference evidence="3" key="1">
    <citation type="submission" date="2016-11" db="UniProtKB">
        <authorList>
            <consortium name="WormBaseParasite"/>
        </authorList>
    </citation>
    <scope>IDENTIFICATION</scope>
</reference>
<feature type="transmembrane region" description="Helical" evidence="1">
    <location>
        <begin position="167"/>
        <end position="187"/>
    </location>
</feature>
<feature type="transmembrane region" description="Helical" evidence="1">
    <location>
        <begin position="110"/>
        <end position="132"/>
    </location>
</feature>
<keyword evidence="2" id="KW-1185">Reference proteome</keyword>
<dbReference type="Proteomes" id="UP000095283">
    <property type="component" value="Unplaced"/>
</dbReference>
<evidence type="ECO:0000256" key="1">
    <source>
        <dbReference type="SAM" id="Phobius"/>
    </source>
</evidence>
<proteinExistence type="predicted"/>
<feature type="transmembrane region" description="Helical" evidence="1">
    <location>
        <begin position="139"/>
        <end position="161"/>
    </location>
</feature>
<organism evidence="2 3">
    <name type="scientific">Heterorhabditis bacteriophora</name>
    <name type="common">Entomopathogenic nematode worm</name>
    <dbReference type="NCBI Taxonomy" id="37862"/>
    <lineage>
        <taxon>Eukaryota</taxon>
        <taxon>Metazoa</taxon>
        <taxon>Ecdysozoa</taxon>
        <taxon>Nematoda</taxon>
        <taxon>Chromadorea</taxon>
        <taxon>Rhabditida</taxon>
        <taxon>Rhabditina</taxon>
        <taxon>Rhabditomorpha</taxon>
        <taxon>Strongyloidea</taxon>
        <taxon>Heterorhabditidae</taxon>
        <taxon>Heterorhabditis</taxon>
    </lineage>
</organism>
<feature type="transmembrane region" description="Helical" evidence="1">
    <location>
        <begin position="41"/>
        <end position="59"/>
    </location>
</feature>
<keyword evidence="1" id="KW-1133">Transmembrane helix</keyword>
<name>A0A1I7WHG4_HETBA</name>